<feature type="transmembrane region" description="Helical" evidence="1">
    <location>
        <begin position="115"/>
        <end position="135"/>
    </location>
</feature>
<dbReference type="EMBL" id="JAPZBU010000009">
    <property type="protein sequence ID" value="KAJ5385935.1"/>
    <property type="molecule type" value="Genomic_DNA"/>
</dbReference>
<accession>A0A9W9VMN5</accession>
<evidence type="ECO:0000313" key="2">
    <source>
        <dbReference type="EMBL" id="KAJ5385935.1"/>
    </source>
</evidence>
<protein>
    <recommendedName>
        <fullName evidence="4">FAR-17a/AIG1-like protein</fullName>
    </recommendedName>
</protein>
<proteinExistence type="predicted"/>
<keyword evidence="1" id="KW-0812">Transmembrane</keyword>
<dbReference type="GeneID" id="81372093"/>
<reference evidence="2" key="1">
    <citation type="submission" date="2022-12" db="EMBL/GenBank/DDBJ databases">
        <authorList>
            <person name="Petersen C."/>
        </authorList>
    </citation>
    <scope>NUCLEOTIDE SEQUENCE</scope>
    <source>
        <strain evidence="2">IBT 29677</strain>
    </source>
</reference>
<keyword evidence="1" id="KW-1133">Transmembrane helix</keyword>
<evidence type="ECO:0000256" key="1">
    <source>
        <dbReference type="SAM" id="Phobius"/>
    </source>
</evidence>
<organism evidence="2 3">
    <name type="scientific">Penicillium cosmopolitanum</name>
    <dbReference type="NCBI Taxonomy" id="1131564"/>
    <lineage>
        <taxon>Eukaryota</taxon>
        <taxon>Fungi</taxon>
        <taxon>Dikarya</taxon>
        <taxon>Ascomycota</taxon>
        <taxon>Pezizomycotina</taxon>
        <taxon>Eurotiomycetes</taxon>
        <taxon>Eurotiomycetidae</taxon>
        <taxon>Eurotiales</taxon>
        <taxon>Aspergillaceae</taxon>
        <taxon>Penicillium</taxon>
    </lineage>
</organism>
<dbReference type="RefSeq" id="XP_056483733.1">
    <property type="nucleotide sequence ID" value="XM_056633113.1"/>
</dbReference>
<feature type="transmembrane region" description="Helical" evidence="1">
    <location>
        <begin position="74"/>
        <end position="94"/>
    </location>
</feature>
<evidence type="ECO:0000313" key="3">
    <source>
        <dbReference type="Proteomes" id="UP001147747"/>
    </source>
</evidence>
<dbReference type="GO" id="GO:0016020">
    <property type="term" value="C:membrane"/>
    <property type="evidence" value="ECO:0007669"/>
    <property type="project" value="TreeGrafter"/>
</dbReference>
<feature type="transmembrane region" description="Helical" evidence="1">
    <location>
        <begin position="34"/>
        <end position="54"/>
    </location>
</feature>
<dbReference type="PANTHER" id="PTHR12242:SF1">
    <property type="entry name" value="MYND-TYPE DOMAIN-CONTAINING PROTEIN"/>
    <property type="match status" value="1"/>
</dbReference>
<dbReference type="PANTHER" id="PTHR12242">
    <property type="entry name" value="OS02G0130600 PROTEIN-RELATED"/>
    <property type="match status" value="1"/>
</dbReference>
<comment type="caution">
    <text evidence="2">The sequence shown here is derived from an EMBL/GenBank/DDBJ whole genome shotgun (WGS) entry which is preliminary data.</text>
</comment>
<feature type="transmembrane region" description="Helical" evidence="1">
    <location>
        <begin position="147"/>
        <end position="168"/>
    </location>
</feature>
<sequence>MRRIPSSTLFGVDPVHDNLHYYETSWLLSPTLLASLRALISTYIFVSIFFIWGWDGTHGDRDAIGQSFSFFTWLTYWGLGFYTLFAAIHTACYAHTGRSVLFDRWPRALRAMHGILYTTITVYPPLVTLVFWIILFKPPFYKEVFTGWSNISQHGLNSLYAILEIALATTAPHPWIYIPFLILFLLLYLCVAYITVHTEGFYAYSFLDIKTNGSPLVTGYCFGILAAILVIFLVTWGLIWLRNWLVKGRIKRSARDPLYGQDRCRGLEAGDQAGVKGEPCEMKHVQV</sequence>
<name>A0A9W9VMN5_9EURO</name>
<feature type="transmembrane region" description="Helical" evidence="1">
    <location>
        <begin position="216"/>
        <end position="241"/>
    </location>
</feature>
<keyword evidence="1" id="KW-0472">Membrane</keyword>
<evidence type="ECO:0008006" key="4">
    <source>
        <dbReference type="Google" id="ProtNLM"/>
    </source>
</evidence>
<dbReference type="AlphaFoldDB" id="A0A9W9VMN5"/>
<keyword evidence="3" id="KW-1185">Reference proteome</keyword>
<feature type="transmembrane region" description="Helical" evidence="1">
    <location>
        <begin position="175"/>
        <end position="196"/>
    </location>
</feature>
<gene>
    <name evidence="2" type="ORF">N7509_008476</name>
</gene>
<dbReference type="OrthoDB" id="419711at2759"/>
<dbReference type="Proteomes" id="UP001147747">
    <property type="component" value="Unassembled WGS sequence"/>
</dbReference>
<reference evidence="2" key="2">
    <citation type="journal article" date="2023" name="IMA Fungus">
        <title>Comparative genomic study of the Penicillium genus elucidates a diverse pangenome and 15 lateral gene transfer events.</title>
        <authorList>
            <person name="Petersen C."/>
            <person name="Sorensen T."/>
            <person name="Nielsen M.R."/>
            <person name="Sondergaard T.E."/>
            <person name="Sorensen J.L."/>
            <person name="Fitzpatrick D.A."/>
            <person name="Frisvad J.C."/>
            <person name="Nielsen K.L."/>
        </authorList>
    </citation>
    <scope>NUCLEOTIDE SEQUENCE</scope>
    <source>
        <strain evidence="2">IBT 29677</strain>
    </source>
</reference>